<keyword evidence="6 10" id="KW-0067">ATP-binding</keyword>
<keyword evidence="8 10" id="KW-0505">Motor protein</keyword>
<keyword evidence="3 10" id="KW-0963">Cytoplasm</keyword>
<dbReference type="AlphaFoldDB" id="A0A8S1GSS9"/>
<evidence type="ECO:0000313" key="12">
    <source>
        <dbReference type="EMBL" id="CAD6184750.1"/>
    </source>
</evidence>
<dbReference type="GO" id="GO:0005813">
    <property type="term" value="C:centrosome"/>
    <property type="evidence" value="ECO:0007669"/>
    <property type="project" value="TreeGrafter"/>
</dbReference>
<organism evidence="12 13">
    <name type="scientific">Caenorhabditis auriculariae</name>
    <dbReference type="NCBI Taxonomy" id="2777116"/>
    <lineage>
        <taxon>Eukaryota</taxon>
        <taxon>Metazoa</taxon>
        <taxon>Ecdysozoa</taxon>
        <taxon>Nematoda</taxon>
        <taxon>Chromadorea</taxon>
        <taxon>Rhabditida</taxon>
        <taxon>Rhabditina</taxon>
        <taxon>Rhabditomorpha</taxon>
        <taxon>Rhabditoidea</taxon>
        <taxon>Rhabditidae</taxon>
        <taxon>Peloderinae</taxon>
        <taxon>Caenorhabditis</taxon>
    </lineage>
</organism>
<evidence type="ECO:0000256" key="8">
    <source>
        <dbReference type="ARBA" id="ARBA00023175"/>
    </source>
</evidence>
<dbReference type="GO" id="GO:0005874">
    <property type="term" value="C:microtubule"/>
    <property type="evidence" value="ECO:0007669"/>
    <property type="project" value="UniProtKB-KW"/>
</dbReference>
<keyword evidence="13" id="KW-1185">Reference proteome</keyword>
<keyword evidence="2 10" id="KW-0813">Transport</keyword>
<dbReference type="PANTHER" id="PTHR12688">
    <property type="entry name" value="DYNEIN LIGHT INTERMEDIATE CHAIN"/>
    <property type="match status" value="1"/>
</dbReference>
<comment type="function">
    <text evidence="10">Acts as one of several non-catalytic accessory components of the cytoplasmic dynein 1 complex that are thought to be involved in linking dynein to cargos and to adapter proteins that regulate dynein function. Cytoplasmic dynein 1 acts as a motor for the intracellular retrograde motility of vesicles and organelles along microtubules. May play a role in binding dynein to membranous organelles or chromosomes.</text>
</comment>
<keyword evidence="4 10" id="KW-0493">Microtubule</keyword>
<evidence type="ECO:0000256" key="2">
    <source>
        <dbReference type="ARBA" id="ARBA00022448"/>
    </source>
</evidence>
<feature type="compositionally biased region" description="Basic and acidic residues" evidence="11">
    <location>
        <begin position="77"/>
        <end position="87"/>
    </location>
</feature>
<dbReference type="GO" id="GO:0007018">
    <property type="term" value="P:microtubule-based movement"/>
    <property type="evidence" value="ECO:0007669"/>
    <property type="project" value="InterPro"/>
</dbReference>
<protein>
    <recommendedName>
        <fullName evidence="10">Dynein light intermediate chain</fullName>
    </recommendedName>
</protein>
<dbReference type="GO" id="GO:0005524">
    <property type="term" value="F:ATP binding"/>
    <property type="evidence" value="ECO:0007669"/>
    <property type="project" value="UniProtKB-KW"/>
</dbReference>
<sequence length="137" mass="14578">MIERDAIFVPAGWDGEKKIDIIKESAPDADSALEPTRDKVKASIAREPLIEAEDEQKFLQRLAAAEASAPPPAVKKPPTEEPTDKDSPLANFFSNLLKDKPAGGKTIAPPTADTAAQLDRILKSAASSTAKSEDVDA</sequence>
<dbReference type="EMBL" id="CAJGYM010000001">
    <property type="protein sequence ID" value="CAD6184750.1"/>
    <property type="molecule type" value="Genomic_DNA"/>
</dbReference>
<gene>
    <name evidence="12" type="ORF">CAUJ_LOCUS669</name>
</gene>
<evidence type="ECO:0000313" key="13">
    <source>
        <dbReference type="Proteomes" id="UP000835052"/>
    </source>
</evidence>
<dbReference type="OrthoDB" id="27603at2759"/>
<reference evidence="12" key="1">
    <citation type="submission" date="2020-10" db="EMBL/GenBank/DDBJ databases">
        <authorList>
            <person name="Kikuchi T."/>
        </authorList>
    </citation>
    <scope>NUCLEOTIDE SEQUENCE</scope>
    <source>
        <strain evidence="12">NKZ352</strain>
    </source>
</reference>
<evidence type="ECO:0000256" key="11">
    <source>
        <dbReference type="SAM" id="MobiDB-lite"/>
    </source>
</evidence>
<dbReference type="GO" id="GO:0045504">
    <property type="term" value="F:dynein heavy chain binding"/>
    <property type="evidence" value="ECO:0007669"/>
    <property type="project" value="TreeGrafter"/>
</dbReference>
<feature type="region of interest" description="Disordered" evidence="11">
    <location>
        <begin position="62"/>
        <end position="91"/>
    </location>
</feature>
<comment type="subunit">
    <text evidence="10">Homodimer. The cytoplasmic dynein 1 complex consists of two catalytic heavy chains (HCs) and a number of non-catalytic subunits presented by intermediate chains (ICs).</text>
</comment>
<dbReference type="Pfam" id="PF05783">
    <property type="entry name" value="DLIC"/>
    <property type="match status" value="1"/>
</dbReference>
<dbReference type="PANTHER" id="PTHR12688:SF0">
    <property type="entry name" value="DYNEIN LIGHT INTERMEDIATE CHAIN"/>
    <property type="match status" value="1"/>
</dbReference>
<evidence type="ECO:0000256" key="9">
    <source>
        <dbReference type="ARBA" id="ARBA00023212"/>
    </source>
</evidence>
<accession>A0A8S1GSS9</accession>
<comment type="similarity">
    <text evidence="10">Belongs to the dynein light intermediate chain family.</text>
</comment>
<dbReference type="GO" id="GO:0005868">
    <property type="term" value="C:cytoplasmic dynein complex"/>
    <property type="evidence" value="ECO:0007669"/>
    <property type="project" value="UniProtKB-UniRule"/>
</dbReference>
<dbReference type="GO" id="GO:0000226">
    <property type="term" value="P:microtubule cytoskeleton organization"/>
    <property type="evidence" value="ECO:0007669"/>
    <property type="project" value="TreeGrafter"/>
</dbReference>
<evidence type="ECO:0000256" key="4">
    <source>
        <dbReference type="ARBA" id="ARBA00022701"/>
    </source>
</evidence>
<evidence type="ECO:0000256" key="7">
    <source>
        <dbReference type="ARBA" id="ARBA00023017"/>
    </source>
</evidence>
<evidence type="ECO:0000256" key="5">
    <source>
        <dbReference type="ARBA" id="ARBA00022741"/>
    </source>
</evidence>
<comment type="subcellular location">
    <subcellularLocation>
        <location evidence="1 10">Cytoplasm</location>
        <location evidence="1 10">Cytoskeleton</location>
    </subcellularLocation>
</comment>
<proteinExistence type="inferred from homology"/>
<comment type="caution">
    <text evidence="12">The sequence shown here is derived from an EMBL/GenBank/DDBJ whole genome shotgun (WGS) entry which is preliminary data.</text>
</comment>
<evidence type="ECO:0000256" key="6">
    <source>
        <dbReference type="ARBA" id="ARBA00022840"/>
    </source>
</evidence>
<keyword evidence="5 10" id="KW-0547">Nucleotide-binding</keyword>
<dbReference type="InterPro" id="IPR008467">
    <property type="entry name" value="Dynein1_light_intermed_chain"/>
</dbReference>
<dbReference type="Proteomes" id="UP000835052">
    <property type="component" value="Unassembled WGS sequence"/>
</dbReference>
<evidence type="ECO:0000256" key="10">
    <source>
        <dbReference type="RuleBase" id="RU366047"/>
    </source>
</evidence>
<keyword evidence="9 10" id="KW-0206">Cytoskeleton</keyword>
<evidence type="ECO:0000256" key="3">
    <source>
        <dbReference type="ARBA" id="ARBA00022490"/>
    </source>
</evidence>
<keyword evidence="7 10" id="KW-0243">Dynein</keyword>
<dbReference type="InterPro" id="IPR022780">
    <property type="entry name" value="Dynein_light_int_chain"/>
</dbReference>
<name>A0A8S1GSS9_9PELO</name>
<evidence type="ECO:0000256" key="1">
    <source>
        <dbReference type="ARBA" id="ARBA00004245"/>
    </source>
</evidence>